<gene>
    <name evidence="12" type="primary">mraY</name>
    <name evidence="15" type="ordered locus">Thal_0870</name>
</gene>
<feature type="transmembrane region" description="Helical" evidence="12">
    <location>
        <begin position="171"/>
        <end position="191"/>
    </location>
</feature>
<feature type="transmembrane region" description="Helical" evidence="12">
    <location>
        <begin position="337"/>
        <end position="356"/>
    </location>
</feature>
<dbReference type="UniPathway" id="UPA00219"/>
<evidence type="ECO:0000256" key="11">
    <source>
        <dbReference type="ARBA" id="ARBA00023316"/>
    </source>
</evidence>
<keyword evidence="12" id="KW-0997">Cell inner membrane</keyword>
<keyword evidence="12 14" id="KW-0479">Metal-binding</keyword>
<evidence type="ECO:0000256" key="14">
    <source>
        <dbReference type="PIRSR" id="PIRSR600715-1"/>
    </source>
</evidence>
<dbReference type="OrthoDB" id="9805475at2"/>
<feature type="transmembrane region" description="Helical" evidence="12">
    <location>
        <begin position="22"/>
        <end position="45"/>
    </location>
</feature>
<dbReference type="InterPro" id="IPR003524">
    <property type="entry name" value="PNAcMuramoyl-5peptid_Trfase"/>
</dbReference>
<comment type="catalytic activity">
    <reaction evidence="12">
        <text>UDP-N-acetyl-alpha-D-muramoyl-L-alanyl-gamma-D-glutamyl-meso-2,6-diaminopimeloyl-D-alanyl-D-alanine + di-trans,octa-cis-undecaprenyl phosphate = di-trans,octa-cis-undecaprenyl diphospho-N-acetyl-alpha-D-muramoyl-L-alanyl-D-glutamyl-meso-2,6-diaminopimeloyl-D-alanyl-D-alanine + UMP</text>
        <dbReference type="Rhea" id="RHEA:28386"/>
        <dbReference type="ChEBI" id="CHEBI:57865"/>
        <dbReference type="ChEBI" id="CHEBI:60392"/>
        <dbReference type="ChEBI" id="CHEBI:61386"/>
        <dbReference type="ChEBI" id="CHEBI:61387"/>
        <dbReference type="EC" id="2.7.8.13"/>
    </reaction>
</comment>
<feature type="transmembrane region" description="Helical" evidence="12">
    <location>
        <begin position="261"/>
        <end position="282"/>
    </location>
</feature>
<feature type="transmembrane region" description="Helical" evidence="12">
    <location>
        <begin position="288"/>
        <end position="309"/>
    </location>
</feature>
<proteinExistence type="inferred from homology"/>
<reference evidence="16" key="1">
    <citation type="journal article" date="2010" name="Stand. Genomic Sci.">
        <title>Complete genome sequence of Thermocrinis albus type strain (HI 11/12T).</title>
        <authorList>
            <person name="Wirth R."/>
            <person name="Sikorski J."/>
            <person name="Brambilla E."/>
            <person name="Misra M."/>
            <person name="Lapidus A."/>
            <person name="Copeland A."/>
            <person name="Nolan M."/>
            <person name="Lucas S."/>
            <person name="Chen F."/>
            <person name="Tice H."/>
            <person name="Cheng J.F."/>
            <person name="Han C."/>
            <person name="Detter J.C."/>
            <person name="Tapia R."/>
            <person name="Bruce D."/>
            <person name="Goodwin L."/>
            <person name="Pitluck S."/>
            <person name="Pati A."/>
            <person name="Anderson I."/>
            <person name="Ivanova N."/>
            <person name="Mavromatis K."/>
            <person name="Mikhailova N."/>
            <person name="Chen A."/>
            <person name="Palaniappan K."/>
            <person name="Bilek Y."/>
            <person name="Hader T."/>
            <person name="Land M."/>
            <person name="Hauser L."/>
            <person name="Chang Y.J."/>
            <person name="Jeffries C.D."/>
            <person name="Tindall B.J."/>
            <person name="Rohde M."/>
            <person name="Goker M."/>
            <person name="Bristow J."/>
            <person name="Eisen J.A."/>
            <person name="Markowitz V."/>
            <person name="Hugenholtz P."/>
            <person name="Kyrpides N.C."/>
            <person name="Klenk H.P."/>
        </authorList>
    </citation>
    <scope>NUCLEOTIDE SEQUENCE [LARGE SCALE GENOMIC DNA]</scope>
    <source>
        <strain evidence="16">DSM 14484 / JCM 11386 / HI 11/12</strain>
    </source>
</reference>
<dbReference type="PANTHER" id="PTHR22926:SF5">
    <property type="entry name" value="PHOSPHO-N-ACETYLMURAMOYL-PENTAPEPTIDE-TRANSFERASE HOMOLOG"/>
    <property type="match status" value="1"/>
</dbReference>
<feature type="binding site" evidence="14">
    <location>
        <position position="190"/>
    </location>
    <ligand>
        <name>Mg(2+)</name>
        <dbReference type="ChEBI" id="CHEBI:18420"/>
    </ligand>
</feature>
<comment type="cofactor">
    <cofactor evidence="12 14">
        <name>Mg(2+)</name>
        <dbReference type="ChEBI" id="CHEBI:18420"/>
    </cofactor>
</comment>
<dbReference type="GO" id="GO:0009252">
    <property type="term" value="P:peptidoglycan biosynthetic process"/>
    <property type="evidence" value="ECO:0007669"/>
    <property type="project" value="UniProtKB-UniRule"/>
</dbReference>
<comment type="subcellular location">
    <subcellularLocation>
        <location evidence="12">Cell inner membrane</location>
        <topology evidence="12">Multi-pass membrane protein</topology>
    </subcellularLocation>
    <subcellularLocation>
        <location evidence="1">Membrane</location>
        <topology evidence="1">Multi-pass membrane protein</topology>
    </subcellularLocation>
</comment>
<dbReference type="RefSeq" id="WP_012991909.1">
    <property type="nucleotide sequence ID" value="NC_013894.1"/>
</dbReference>
<dbReference type="InterPro" id="IPR000715">
    <property type="entry name" value="Glycosyl_transferase_4"/>
</dbReference>
<dbReference type="KEGG" id="tal:Thal_0870"/>
<dbReference type="EMBL" id="CP001931">
    <property type="protein sequence ID" value="ADC89503.1"/>
    <property type="molecule type" value="Genomic_DNA"/>
</dbReference>
<keyword evidence="5 12" id="KW-0812">Transmembrane</keyword>
<keyword evidence="11 12" id="KW-0961">Cell wall biogenesis/degradation</keyword>
<dbReference type="Proteomes" id="UP000002043">
    <property type="component" value="Chromosome"/>
</dbReference>
<dbReference type="HAMAP" id="MF_00038">
    <property type="entry name" value="MraY"/>
    <property type="match status" value="1"/>
</dbReference>
<evidence type="ECO:0000256" key="3">
    <source>
        <dbReference type="ARBA" id="ARBA00022618"/>
    </source>
</evidence>
<evidence type="ECO:0000256" key="4">
    <source>
        <dbReference type="ARBA" id="ARBA00022679"/>
    </source>
</evidence>
<dbReference type="PROSITE" id="PS01348">
    <property type="entry name" value="MRAY_2"/>
    <property type="match status" value="1"/>
</dbReference>
<dbReference type="EC" id="2.7.8.13" evidence="12 13"/>
<dbReference type="PROSITE" id="PS01347">
    <property type="entry name" value="MRAY_1"/>
    <property type="match status" value="1"/>
</dbReference>
<keyword evidence="8 12" id="KW-1133">Transmembrane helix</keyword>
<name>D3SL73_THEAH</name>
<keyword evidence="12 14" id="KW-0460">Magnesium</keyword>
<sequence>MLYHLALYLKDHVSFLNVFKYITFRSFLALLVAFFIVLVLTPIFVKKLKALQRLFRGYVRQYTPEGHTVKRYTPTMGGLVVLLSILITSFLLMRLDLAYFWIIAFCMVSFGAIGFWDDFVKLKNKKGISAKSKFTAQTITALTTAFLLYNFTEVGSKLYFPFLKNLYLDLGLLYIPFATLVIVATSNAVNLTDGLDGLAIGPVMTTAATMGVIAYATGHAGISKYLNIPYVPYAGDLAVLCLAIVGAGLGFLWFNAYPAQLFLGDVGALSLGAALGVIALVAKSELVLVIAGGVLVFETLSVILQVAYFKLTKGKRLFRMAPFHHHLELSGLPEPKIVVRMWIVSILLGVIALTTLKLR</sequence>
<feature type="transmembrane region" description="Helical" evidence="12">
    <location>
        <begin position="230"/>
        <end position="254"/>
    </location>
</feature>
<dbReference type="HOGENOM" id="CLU_023982_0_0_0"/>
<evidence type="ECO:0000313" key="16">
    <source>
        <dbReference type="Proteomes" id="UP000002043"/>
    </source>
</evidence>
<evidence type="ECO:0000313" key="15">
    <source>
        <dbReference type="EMBL" id="ADC89503.1"/>
    </source>
</evidence>
<evidence type="ECO:0000256" key="5">
    <source>
        <dbReference type="ARBA" id="ARBA00022692"/>
    </source>
</evidence>
<evidence type="ECO:0000256" key="12">
    <source>
        <dbReference type="HAMAP-Rule" id="MF_00038"/>
    </source>
</evidence>
<dbReference type="GO" id="GO:0005886">
    <property type="term" value="C:plasma membrane"/>
    <property type="evidence" value="ECO:0007669"/>
    <property type="project" value="UniProtKB-SubCell"/>
</dbReference>
<comment type="pathway">
    <text evidence="12">Cell wall biogenesis; peptidoglycan biosynthesis.</text>
</comment>
<keyword evidence="12" id="KW-1003">Cell membrane</keyword>
<dbReference type="PANTHER" id="PTHR22926">
    <property type="entry name" value="PHOSPHO-N-ACETYLMURAMOYL-PENTAPEPTIDE-TRANSFERASE"/>
    <property type="match status" value="1"/>
</dbReference>
<evidence type="ECO:0000256" key="7">
    <source>
        <dbReference type="ARBA" id="ARBA00022984"/>
    </source>
</evidence>
<keyword evidence="4 12" id="KW-0808">Transferase</keyword>
<organism evidence="15 16">
    <name type="scientific">Thermocrinis albus (strain DSM 14484 / JCM 11386 / HI 11/12)</name>
    <dbReference type="NCBI Taxonomy" id="638303"/>
    <lineage>
        <taxon>Bacteria</taxon>
        <taxon>Pseudomonadati</taxon>
        <taxon>Aquificota</taxon>
        <taxon>Aquificia</taxon>
        <taxon>Aquificales</taxon>
        <taxon>Aquificaceae</taxon>
        <taxon>Thermocrinis</taxon>
    </lineage>
</organism>
<keyword evidence="7 12" id="KW-0573">Peptidoglycan synthesis</keyword>
<dbReference type="InterPro" id="IPR018480">
    <property type="entry name" value="PNAcMuramoyl-5peptid_Trfase_CS"/>
</dbReference>
<dbReference type="GO" id="GO:0046872">
    <property type="term" value="F:metal ion binding"/>
    <property type="evidence" value="ECO:0007669"/>
    <property type="project" value="UniProtKB-KW"/>
</dbReference>
<dbReference type="STRING" id="638303.Thal_0870"/>
<keyword evidence="16" id="KW-1185">Reference proteome</keyword>
<dbReference type="CDD" id="cd06852">
    <property type="entry name" value="GT_MraY"/>
    <property type="match status" value="1"/>
</dbReference>
<dbReference type="GO" id="GO:0008360">
    <property type="term" value="P:regulation of cell shape"/>
    <property type="evidence" value="ECO:0007669"/>
    <property type="project" value="UniProtKB-KW"/>
</dbReference>
<keyword evidence="3 12" id="KW-0132">Cell division</keyword>
<dbReference type="NCBIfam" id="TIGR00445">
    <property type="entry name" value="mraY"/>
    <property type="match status" value="1"/>
</dbReference>
<dbReference type="GO" id="GO:0071555">
    <property type="term" value="P:cell wall organization"/>
    <property type="evidence" value="ECO:0007669"/>
    <property type="project" value="UniProtKB-KW"/>
</dbReference>
<evidence type="ECO:0000256" key="13">
    <source>
        <dbReference type="NCBIfam" id="TIGR00445"/>
    </source>
</evidence>
<evidence type="ECO:0000256" key="9">
    <source>
        <dbReference type="ARBA" id="ARBA00023136"/>
    </source>
</evidence>
<feature type="transmembrane region" description="Helical" evidence="12">
    <location>
        <begin position="72"/>
        <end position="92"/>
    </location>
</feature>
<evidence type="ECO:0000256" key="1">
    <source>
        <dbReference type="ARBA" id="ARBA00004141"/>
    </source>
</evidence>
<dbReference type="Pfam" id="PF00953">
    <property type="entry name" value="Glycos_transf_4"/>
    <property type="match status" value="1"/>
</dbReference>
<comment type="function">
    <text evidence="12">Catalyzes the initial step of the lipid cycle reactions in the biosynthesis of the cell wall peptidoglycan: transfers peptidoglycan precursor phospho-MurNAc-pentapeptide from UDP-MurNAc-pentapeptide onto the lipid carrier undecaprenyl phosphate, yielding undecaprenyl-pyrophosphoryl-MurNAc-pentapeptide, known as lipid I.</text>
</comment>
<keyword evidence="6 12" id="KW-0133">Cell shape</keyword>
<accession>D3SL73</accession>
<evidence type="ECO:0000256" key="2">
    <source>
        <dbReference type="ARBA" id="ARBA00005583"/>
    </source>
</evidence>
<comment type="similarity">
    <text evidence="2 12">Belongs to the glycosyltransferase 4 family. MraY subfamily.</text>
</comment>
<feature type="transmembrane region" description="Helical" evidence="12">
    <location>
        <begin position="98"/>
        <end position="120"/>
    </location>
</feature>
<keyword evidence="10 12" id="KW-0131">Cell cycle</keyword>
<dbReference type="GO" id="GO:0051301">
    <property type="term" value="P:cell division"/>
    <property type="evidence" value="ECO:0007669"/>
    <property type="project" value="UniProtKB-KW"/>
</dbReference>
<keyword evidence="9 12" id="KW-0472">Membrane</keyword>
<evidence type="ECO:0000256" key="10">
    <source>
        <dbReference type="ARBA" id="ARBA00023306"/>
    </source>
</evidence>
<feature type="binding site" evidence="14">
    <location>
        <position position="265"/>
    </location>
    <ligand>
        <name>Mg(2+)</name>
        <dbReference type="ChEBI" id="CHEBI:18420"/>
    </ligand>
</feature>
<feature type="transmembrane region" description="Helical" evidence="12">
    <location>
        <begin position="198"/>
        <end position="218"/>
    </location>
</feature>
<dbReference type="GO" id="GO:0051992">
    <property type="term" value="F:UDP-N-acetylmuramoyl-L-alanyl-D-glutamyl-meso-2,6-diaminopimelyl-D-alanyl-D-alanine:undecaprenyl-phosphate transferase activity"/>
    <property type="evidence" value="ECO:0007669"/>
    <property type="project" value="RHEA"/>
</dbReference>
<protein>
    <recommendedName>
        <fullName evidence="12 13">Phospho-N-acetylmuramoyl-pentapeptide-transferase</fullName>
        <ecNumber evidence="12 13">2.7.8.13</ecNumber>
    </recommendedName>
    <alternativeName>
        <fullName evidence="12">UDP-MurNAc-pentapeptide phosphotransferase</fullName>
    </alternativeName>
</protein>
<dbReference type="eggNOG" id="COG0472">
    <property type="taxonomic scope" value="Bacteria"/>
</dbReference>
<evidence type="ECO:0000256" key="8">
    <source>
        <dbReference type="ARBA" id="ARBA00022989"/>
    </source>
</evidence>
<evidence type="ECO:0000256" key="6">
    <source>
        <dbReference type="ARBA" id="ARBA00022960"/>
    </source>
</evidence>
<feature type="transmembrane region" description="Helical" evidence="12">
    <location>
        <begin position="132"/>
        <end position="151"/>
    </location>
</feature>
<dbReference type="AlphaFoldDB" id="D3SL73"/>
<dbReference type="GO" id="GO:0008963">
    <property type="term" value="F:phospho-N-acetylmuramoyl-pentapeptide-transferase activity"/>
    <property type="evidence" value="ECO:0007669"/>
    <property type="project" value="UniProtKB-UniRule"/>
</dbReference>